<evidence type="ECO:0000313" key="2">
    <source>
        <dbReference type="EMBL" id="PKU45328.1"/>
    </source>
</evidence>
<evidence type="ECO:0000259" key="1">
    <source>
        <dbReference type="Pfam" id="PF00078"/>
    </source>
</evidence>
<dbReference type="GO" id="GO:0003964">
    <property type="term" value="F:RNA-directed DNA polymerase activity"/>
    <property type="evidence" value="ECO:0007669"/>
    <property type="project" value="UniProtKB-KW"/>
</dbReference>
<dbReference type="SUPFAM" id="SSF56672">
    <property type="entry name" value="DNA/RNA polymerases"/>
    <property type="match status" value="1"/>
</dbReference>
<dbReference type="OrthoDB" id="416454at2759"/>
<dbReference type="EMBL" id="KZ505766">
    <property type="protein sequence ID" value="PKU45328.1"/>
    <property type="molecule type" value="Genomic_DNA"/>
</dbReference>
<keyword evidence="2" id="KW-0695">RNA-directed DNA polymerase</keyword>
<dbReference type="InterPro" id="IPR000477">
    <property type="entry name" value="RT_dom"/>
</dbReference>
<dbReference type="PANTHER" id="PTHR33332">
    <property type="entry name" value="REVERSE TRANSCRIPTASE DOMAIN-CONTAINING PROTEIN"/>
    <property type="match status" value="1"/>
</dbReference>
<dbReference type="Pfam" id="PF00078">
    <property type="entry name" value="RVT_1"/>
    <property type="match status" value="1"/>
</dbReference>
<name>A0A2I0UH13_LIMLA</name>
<dbReference type="InterPro" id="IPR043502">
    <property type="entry name" value="DNA/RNA_pol_sf"/>
</dbReference>
<gene>
    <name evidence="2" type="ORF">llap_4375</name>
</gene>
<reference evidence="3" key="2">
    <citation type="submission" date="2017-12" db="EMBL/GenBank/DDBJ databases">
        <title>Genome sequence of the Bar-tailed Godwit (Limosa lapponica baueri).</title>
        <authorList>
            <person name="Lima N.C.B."/>
            <person name="Parody-Merino A.M."/>
            <person name="Battley P.F."/>
            <person name="Fidler A.E."/>
            <person name="Prosdocimi F."/>
        </authorList>
    </citation>
    <scope>NUCLEOTIDE SEQUENCE [LARGE SCALE GENOMIC DNA]</scope>
</reference>
<sequence length="300" mass="32581">MTGVWLLMATGCSEGTGEEGGLEALPSTSRNYLIECEELSLKNSHKQADSLWVIGSPTRGNVILDLMVTNASELIGHIKIRGSLFCSDHALVEFTVLRDMGQVKNMTPPGILRPALEPLAQKRHEPVGASPERATKMIREVDRGNAVDVVYLDFGKAFDTIPHSILLEKLANHGIDKCTLHWVKNWLDDCAQRVVINGVKSCWWPVPQGSVLGPHLFNIFIDDLDEGTECTLSKFADDTKLGGVLICLRVGRLYRGTWTGWINGPRPIVCGSIGPSAGSCISVTTTPGNATGPYQGVSNF</sequence>
<reference evidence="3" key="1">
    <citation type="submission" date="2017-11" db="EMBL/GenBank/DDBJ databases">
        <authorList>
            <person name="Lima N.C."/>
            <person name="Parody-Merino A.M."/>
            <person name="Battley P.F."/>
            <person name="Fidler A.E."/>
            <person name="Prosdocimi F."/>
        </authorList>
    </citation>
    <scope>NUCLEOTIDE SEQUENCE [LARGE SCALE GENOMIC DNA]</scope>
</reference>
<accession>A0A2I0UH13</accession>
<protein>
    <submittedName>
        <fullName evidence="2">Rna-directed dna polymerase from mobile element jockey-like</fullName>
    </submittedName>
</protein>
<feature type="domain" description="Reverse transcriptase" evidence="1">
    <location>
        <begin position="142"/>
        <end position="239"/>
    </location>
</feature>
<keyword evidence="2" id="KW-0548">Nucleotidyltransferase</keyword>
<proteinExistence type="predicted"/>
<keyword evidence="2" id="KW-0808">Transferase</keyword>
<organism evidence="2 3">
    <name type="scientific">Limosa lapponica baueri</name>
    <dbReference type="NCBI Taxonomy" id="1758121"/>
    <lineage>
        <taxon>Eukaryota</taxon>
        <taxon>Metazoa</taxon>
        <taxon>Chordata</taxon>
        <taxon>Craniata</taxon>
        <taxon>Vertebrata</taxon>
        <taxon>Euteleostomi</taxon>
        <taxon>Archelosauria</taxon>
        <taxon>Archosauria</taxon>
        <taxon>Dinosauria</taxon>
        <taxon>Saurischia</taxon>
        <taxon>Theropoda</taxon>
        <taxon>Coelurosauria</taxon>
        <taxon>Aves</taxon>
        <taxon>Neognathae</taxon>
        <taxon>Neoaves</taxon>
        <taxon>Charadriiformes</taxon>
        <taxon>Scolopacidae</taxon>
        <taxon>Limosa</taxon>
    </lineage>
</organism>
<dbReference type="Proteomes" id="UP000233556">
    <property type="component" value="Unassembled WGS sequence"/>
</dbReference>
<evidence type="ECO:0000313" key="3">
    <source>
        <dbReference type="Proteomes" id="UP000233556"/>
    </source>
</evidence>
<keyword evidence="3" id="KW-1185">Reference proteome</keyword>
<dbReference type="AlphaFoldDB" id="A0A2I0UH13"/>